<evidence type="ECO:0000313" key="1">
    <source>
        <dbReference type="EMBL" id="GAA1394719.1"/>
    </source>
</evidence>
<evidence type="ECO:0000313" key="2">
    <source>
        <dbReference type="Proteomes" id="UP001499863"/>
    </source>
</evidence>
<dbReference type="EMBL" id="BAAAKJ010000152">
    <property type="protein sequence ID" value="GAA1394719.1"/>
    <property type="molecule type" value="Genomic_DNA"/>
</dbReference>
<sequence>MGDLPGAVAALTASLRCRPAAERRARAVTTVRMAGLLLSQGRLDRSCAAWHAVLDDHPLLGSGRVDAAVRRLRGTLAGHAASPAARSVLARIDAPEADERWRHP</sequence>
<reference evidence="1 2" key="1">
    <citation type="journal article" date="2019" name="Int. J. Syst. Evol. Microbiol.">
        <title>The Global Catalogue of Microorganisms (GCM) 10K type strain sequencing project: providing services to taxonomists for standard genome sequencing and annotation.</title>
        <authorList>
            <consortium name="The Broad Institute Genomics Platform"/>
            <consortium name="The Broad Institute Genome Sequencing Center for Infectious Disease"/>
            <person name="Wu L."/>
            <person name="Ma J."/>
        </authorList>
    </citation>
    <scope>NUCLEOTIDE SEQUENCE [LARGE SCALE GENOMIC DNA]</scope>
    <source>
        <strain evidence="1 2">JCM 12393</strain>
    </source>
</reference>
<proteinExistence type="predicted"/>
<gene>
    <name evidence="1" type="ORF">GCM10009639_29170</name>
</gene>
<protein>
    <recommendedName>
        <fullName evidence="3">Transcriptional regulator</fullName>
    </recommendedName>
</protein>
<accession>A0ABN1Y0Q6</accession>
<organism evidence="1 2">
    <name type="scientific">Kitasatospora putterlickiae</name>
    <dbReference type="NCBI Taxonomy" id="221725"/>
    <lineage>
        <taxon>Bacteria</taxon>
        <taxon>Bacillati</taxon>
        <taxon>Actinomycetota</taxon>
        <taxon>Actinomycetes</taxon>
        <taxon>Kitasatosporales</taxon>
        <taxon>Streptomycetaceae</taxon>
        <taxon>Kitasatospora</taxon>
    </lineage>
</organism>
<comment type="caution">
    <text evidence="1">The sequence shown here is derived from an EMBL/GenBank/DDBJ whole genome shotgun (WGS) entry which is preliminary data.</text>
</comment>
<dbReference type="Proteomes" id="UP001499863">
    <property type="component" value="Unassembled WGS sequence"/>
</dbReference>
<evidence type="ECO:0008006" key="3">
    <source>
        <dbReference type="Google" id="ProtNLM"/>
    </source>
</evidence>
<keyword evidence="2" id="KW-1185">Reference proteome</keyword>
<name>A0ABN1Y0Q6_9ACTN</name>